<evidence type="ECO:0000313" key="3">
    <source>
        <dbReference type="Proteomes" id="UP000298493"/>
    </source>
</evidence>
<keyword evidence="1" id="KW-0472">Membrane</keyword>
<reference evidence="2 3" key="1">
    <citation type="submission" date="2019-04" db="EMBL/GenBank/DDBJ databases">
        <title>High contiguity whole genome sequence and gene annotation resource for two Venturia nashicola isolates.</title>
        <authorList>
            <person name="Prokchorchik M."/>
            <person name="Won K."/>
            <person name="Lee Y."/>
            <person name="Choi E.D."/>
            <person name="Segonzac C."/>
            <person name="Sohn K.H."/>
        </authorList>
    </citation>
    <scope>NUCLEOTIDE SEQUENCE [LARGE SCALE GENOMIC DNA]</scope>
    <source>
        <strain evidence="2 3">PRI2</strain>
    </source>
</reference>
<sequence>MDASLIEDDGSTTSSLIVNGLLLIHLVLNIVCLIPLGIFFSYTLVEVLPIIAAASAADPSSYAQLPLSELESDARSSPAKPREPSVLHPNLSIQPVLVKLMSMRTRNRYLSFVRGFGIYVFIGVLEYTGISISDIVADKFYYGNSLSLVIQFCWTLALVQLYALWTHTVLTFPSSKPLRQRILPFKSTLRATGLSLIVMTATRVLVTYGLVSLLAINVWAPIFNPYQPIRGPLYAAGLFVMSIAQMPSQIILVRIHTSLLPPDERPIFPLDEGLVSDAKNGTVGFKEACTSLGWAGWKRMGKLYGQVSALAMIYEAGLFWLNLRVTLYLVQLSNGTL</sequence>
<keyword evidence="1" id="KW-1133">Transmembrane helix</keyword>
<feature type="transmembrane region" description="Helical" evidence="1">
    <location>
        <begin position="20"/>
        <end position="45"/>
    </location>
</feature>
<evidence type="ECO:0000313" key="2">
    <source>
        <dbReference type="EMBL" id="TID19585.1"/>
    </source>
</evidence>
<dbReference type="AlphaFoldDB" id="A0A4Z1NXU5"/>
<dbReference type="EMBL" id="SNSC02000012">
    <property type="protein sequence ID" value="TID19585.1"/>
    <property type="molecule type" value="Genomic_DNA"/>
</dbReference>
<feature type="transmembrane region" description="Helical" evidence="1">
    <location>
        <begin position="148"/>
        <end position="172"/>
    </location>
</feature>
<dbReference type="STRING" id="86259.A0A4Z1NXU5"/>
<protein>
    <submittedName>
        <fullName evidence="2">Putative ubiquitin conjugating protein</fullName>
    </submittedName>
</protein>
<name>A0A4Z1NXU5_9PEZI</name>
<feature type="transmembrane region" description="Helical" evidence="1">
    <location>
        <begin position="193"/>
        <end position="220"/>
    </location>
</feature>
<evidence type="ECO:0000256" key="1">
    <source>
        <dbReference type="SAM" id="Phobius"/>
    </source>
</evidence>
<gene>
    <name evidence="2" type="ORF">E6O75_ATG06923</name>
</gene>
<dbReference type="Proteomes" id="UP000298493">
    <property type="component" value="Unassembled WGS sequence"/>
</dbReference>
<keyword evidence="1" id="KW-0812">Transmembrane</keyword>
<accession>A0A4Z1NXU5</accession>
<feature type="transmembrane region" description="Helical" evidence="1">
    <location>
        <begin position="232"/>
        <end position="255"/>
    </location>
</feature>
<feature type="transmembrane region" description="Helical" evidence="1">
    <location>
        <begin position="109"/>
        <end position="128"/>
    </location>
</feature>
<keyword evidence="3" id="KW-1185">Reference proteome</keyword>
<comment type="caution">
    <text evidence="2">The sequence shown here is derived from an EMBL/GenBank/DDBJ whole genome shotgun (WGS) entry which is preliminary data.</text>
</comment>
<dbReference type="OrthoDB" id="2896006at2759"/>
<feature type="transmembrane region" description="Helical" evidence="1">
    <location>
        <begin position="303"/>
        <end position="323"/>
    </location>
</feature>
<proteinExistence type="predicted"/>
<organism evidence="2 3">
    <name type="scientific">Venturia nashicola</name>
    <dbReference type="NCBI Taxonomy" id="86259"/>
    <lineage>
        <taxon>Eukaryota</taxon>
        <taxon>Fungi</taxon>
        <taxon>Dikarya</taxon>
        <taxon>Ascomycota</taxon>
        <taxon>Pezizomycotina</taxon>
        <taxon>Dothideomycetes</taxon>
        <taxon>Pleosporomycetidae</taxon>
        <taxon>Venturiales</taxon>
        <taxon>Venturiaceae</taxon>
        <taxon>Venturia</taxon>
    </lineage>
</organism>